<feature type="domain" description="FAS1" evidence="2">
    <location>
        <begin position="262"/>
        <end position="452"/>
    </location>
</feature>
<dbReference type="SMART" id="SM00554">
    <property type="entry name" value="FAS1"/>
    <property type="match status" value="2"/>
</dbReference>
<name>A0A835WL34_9CHLO</name>
<feature type="domain" description="FAS1" evidence="2">
    <location>
        <begin position="100"/>
        <end position="203"/>
    </location>
</feature>
<dbReference type="Proteomes" id="UP000613740">
    <property type="component" value="Unassembled WGS sequence"/>
</dbReference>
<dbReference type="Gene3D" id="2.30.180.10">
    <property type="entry name" value="FAS1 domain"/>
    <property type="match status" value="1"/>
</dbReference>
<proteinExistence type="predicted"/>
<feature type="compositionally biased region" description="Low complexity" evidence="1">
    <location>
        <begin position="304"/>
        <end position="325"/>
    </location>
</feature>
<dbReference type="SUPFAM" id="SSF82153">
    <property type="entry name" value="FAS1 domain"/>
    <property type="match status" value="1"/>
</dbReference>
<dbReference type="InterPro" id="IPR000782">
    <property type="entry name" value="FAS1_domain"/>
</dbReference>
<dbReference type="OrthoDB" id="10491014at2759"/>
<reference evidence="3" key="1">
    <citation type="journal article" date="2020" name="bioRxiv">
        <title>Comparative genomics of Chlamydomonas.</title>
        <authorList>
            <person name="Craig R.J."/>
            <person name="Hasan A.R."/>
            <person name="Ness R.W."/>
            <person name="Keightley P.D."/>
        </authorList>
    </citation>
    <scope>NUCLEOTIDE SEQUENCE</scope>
    <source>
        <strain evidence="3">CCAP 11/173</strain>
    </source>
</reference>
<evidence type="ECO:0000256" key="1">
    <source>
        <dbReference type="SAM" id="MobiDB-lite"/>
    </source>
</evidence>
<protein>
    <recommendedName>
        <fullName evidence="2">FAS1 domain-containing protein</fullName>
    </recommendedName>
</protein>
<evidence type="ECO:0000313" key="4">
    <source>
        <dbReference type="Proteomes" id="UP000613740"/>
    </source>
</evidence>
<feature type="region of interest" description="Disordered" evidence="1">
    <location>
        <begin position="284"/>
        <end position="339"/>
    </location>
</feature>
<evidence type="ECO:0000313" key="3">
    <source>
        <dbReference type="EMBL" id="KAG2449253.1"/>
    </source>
</evidence>
<dbReference type="InterPro" id="IPR036378">
    <property type="entry name" value="FAS1_dom_sf"/>
</dbReference>
<organism evidence="3 4">
    <name type="scientific">Chlamydomonas schloesseri</name>
    <dbReference type="NCBI Taxonomy" id="2026947"/>
    <lineage>
        <taxon>Eukaryota</taxon>
        <taxon>Viridiplantae</taxon>
        <taxon>Chlorophyta</taxon>
        <taxon>core chlorophytes</taxon>
        <taxon>Chlorophyceae</taxon>
        <taxon>CS clade</taxon>
        <taxon>Chlamydomonadales</taxon>
        <taxon>Chlamydomonadaceae</taxon>
        <taxon>Chlamydomonas</taxon>
    </lineage>
</organism>
<comment type="caution">
    <text evidence="3">The sequence shown here is derived from an EMBL/GenBank/DDBJ whole genome shotgun (WGS) entry which is preliminary data.</text>
</comment>
<dbReference type="Pfam" id="PF02469">
    <property type="entry name" value="Fasciclin"/>
    <property type="match status" value="1"/>
</dbReference>
<accession>A0A835WL34</accession>
<evidence type="ECO:0000259" key="2">
    <source>
        <dbReference type="SMART" id="SM00554"/>
    </source>
</evidence>
<dbReference type="EMBL" id="JAEHOD010000015">
    <property type="protein sequence ID" value="KAG2449253.1"/>
    <property type="molecule type" value="Genomic_DNA"/>
</dbReference>
<keyword evidence="4" id="KW-1185">Reference proteome</keyword>
<dbReference type="AlphaFoldDB" id="A0A835WL34"/>
<gene>
    <name evidence="3" type="ORF">HYH02_005998</name>
</gene>
<sequence>MLGFQPLQMRPVQAISRKPPPAAVGHGSYGGYGGYGGYDVVPQGASSSQLEAPPAIPSVVWPSLFAYLDAVVDKVIWPVLLSHTPPSMAALFKSHTSGFTLFIPQYDALAADPAVRSLMADPYHPLNAARLVDILAYHLVAGVALKASDLYDGLELVNVQGKKLLVTKPPHSDSFFLNGIELTDWVPAGEAMAIWLDGVLHDPSSGEDGSPPPAPLDRYFPAVRTALASTPGLSGTLALWDAVAADSMLGGALTALVAGPFTLLAPSDTALAAYLSAVHNNTFTTADGNNDDDDSGDGPGDGSSNGSSTSNSNSNASSHTSTTGGPATQDRGAPAAIDVGSLPPMELAAMLAPLLLTSPDTGTGFRPLAALGDGVRLATGLPAFGLPGLELQVSRHTATGMPVLAVAGVLEADGSAEEATVLAGNIYVGGGGGGAQQPQGVIHVLDRVLHSPGGGPVV</sequence>